<evidence type="ECO:0000259" key="5">
    <source>
        <dbReference type="PROSITE" id="PS50192"/>
    </source>
</evidence>
<gene>
    <name evidence="6" type="ORF">LAME_0H12838G</name>
</gene>
<dbReference type="GO" id="GO:0006906">
    <property type="term" value="P:vesicle fusion"/>
    <property type="evidence" value="ECO:0007669"/>
    <property type="project" value="TreeGrafter"/>
</dbReference>
<keyword evidence="4" id="KW-0812">Transmembrane</keyword>
<keyword evidence="4" id="KW-1133">Transmembrane helix</keyword>
<accession>A0A1G4KH16</accession>
<dbReference type="InterPro" id="IPR010989">
    <property type="entry name" value="SNARE"/>
</dbReference>
<keyword evidence="4" id="KW-0472">Membrane</keyword>
<feature type="compositionally biased region" description="Polar residues" evidence="3">
    <location>
        <begin position="117"/>
        <end position="126"/>
    </location>
</feature>
<dbReference type="PROSITE" id="PS50192">
    <property type="entry name" value="T_SNARE"/>
    <property type="match status" value="1"/>
</dbReference>
<dbReference type="PANTHER" id="PTHR19957">
    <property type="entry name" value="SYNTAXIN"/>
    <property type="match status" value="1"/>
</dbReference>
<dbReference type="Gene3D" id="1.20.58.70">
    <property type="match status" value="1"/>
</dbReference>
<dbReference type="OrthoDB" id="364348at2759"/>
<dbReference type="Pfam" id="PF05739">
    <property type="entry name" value="SNARE"/>
    <property type="match status" value="1"/>
</dbReference>
<comment type="similarity">
    <text evidence="1">Belongs to the syntaxin family.</text>
</comment>
<dbReference type="Proteomes" id="UP000191144">
    <property type="component" value="Chromosome H"/>
</dbReference>
<dbReference type="GO" id="GO:0012505">
    <property type="term" value="C:endomembrane system"/>
    <property type="evidence" value="ECO:0007669"/>
    <property type="project" value="TreeGrafter"/>
</dbReference>
<keyword evidence="2" id="KW-0175">Coiled coil</keyword>
<name>A0A1G4KH16_9SACH</name>
<dbReference type="InterPro" id="IPR045242">
    <property type="entry name" value="Syntaxin"/>
</dbReference>
<evidence type="ECO:0000256" key="2">
    <source>
        <dbReference type="SAM" id="Coils"/>
    </source>
</evidence>
<feature type="coiled-coil region" evidence="2">
    <location>
        <begin position="215"/>
        <end position="242"/>
    </location>
</feature>
<dbReference type="GO" id="GO:0048278">
    <property type="term" value="P:vesicle docking"/>
    <property type="evidence" value="ECO:0007669"/>
    <property type="project" value="TreeGrafter"/>
</dbReference>
<dbReference type="InterPro" id="IPR006012">
    <property type="entry name" value="Syntaxin/epimorphin_CS"/>
</dbReference>
<evidence type="ECO:0000256" key="4">
    <source>
        <dbReference type="SAM" id="Phobius"/>
    </source>
</evidence>
<evidence type="ECO:0000313" key="6">
    <source>
        <dbReference type="EMBL" id="SCV03739.1"/>
    </source>
</evidence>
<dbReference type="AlphaFoldDB" id="A0A1G4KH16"/>
<feature type="domain" description="T-SNARE coiled-coil homology" evidence="5">
    <location>
        <begin position="177"/>
        <end position="239"/>
    </location>
</feature>
<dbReference type="CDD" id="cd15840">
    <property type="entry name" value="SNARE_Qa"/>
    <property type="match status" value="1"/>
</dbReference>
<reference evidence="7" key="1">
    <citation type="submission" date="2016-03" db="EMBL/GenBank/DDBJ databases">
        <authorList>
            <person name="Devillers Hugo."/>
        </authorList>
    </citation>
    <scope>NUCLEOTIDE SEQUENCE [LARGE SCALE GENOMIC DNA]</scope>
</reference>
<organism evidence="6 7">
    <name type="scientific">Lachancea meyersii CBS 8951</name>
    <dbReference type="NCBI Taxonomy" id="1266667"/>
    <lineage>
        <taxon>Eukaryota</taxon>
        <taxon>Fungi</taxon>
        <taxon>Dikarya</taxon>
        <taxon>Ascomycota</taxon>
        <taxon>Saccharomycotina</taxon>
        <taxon>Saccharomycetes</taxon>
        <taxon>Saccharomycetales</taxon>
        <taxon>Saccharomycetaceae</taxon>
        <taxon>Lachancea</taxon>
    </lineage>
</organism>
<dbReference type="GO" id="GO:0031201">
    <property type="term" value="C:SNARE complex"/>
    <property type="evidence" value="ECO:0007669"/>
    <property type="project" value="TreeGrafter"/>
</dbReference>
<evidence type="ECO:0000256" key="1">
    <source>
        <dbReference type="ARBA" id="ARBA00009063"/>
    </source>
</evidence>
<evidence type="ECO:0000313" key="7">
    <source>
        <dbReference type="Proteomes" id="UP000191144"/>
    </source>
</evidence>
<dbReference type="InterPro" id="IPR000727">
    <property type="entry name" value="T_SNARE_dom"/>
</dbReference>
<dbReference type="GO" id="GO:0006886">
    <property type="term" value="P:intracellular protein transport"/>
    <property type="evidence" value="ECO:0007669"/>
    <property type="project" value="InterPro"/>
</dbReference>
<feature type="region of interest" description="Disordered" evidence="3">
    <location>
        <begin position="144"/>
        <end position="167"/>
    </location>
</feature>
<dbReference type="SUPFAM" id="SSF47661">
    <property type="entry name" value="t-snare proteins"/>
    <property type="match status" value="1"/>
</dbReference>
<protein>
    <submittedName>
        <fullName evidence="6">LAME_0H12838g1_1</fullName>
    </submittedName>
</protein>
<evidence type="ECO:0000256" key="3">
    <source>
        <dbReference type="SAM" id="MobiDB-lite"/>
    </source>
</evidence>
<dbReference type="SUPFAM" id="SSF58038">
    <property type="entry name" value="SNARE fusion complex"/>
    <property type="match status" value="1"/>
</dbReference>
<dbReference type="SMART" id="SM00397">
    <property type="entry name" value="t_SNARE"/>
    <property type="match status" value="1"/>
</dbReference>
<sequence>MSFLDSISKPATAGSLQDGASNQLFSSFAHNINQLQKKGELIGSKRDSQELRYSIETEIIPQCETLRDEIEGLLKNTASNGKLVSDFAGLKDELLLSKRHYLENKSRHPLKTKPARANSSSQNSGYVSMPVAENTETTPLLQDQDLSQQQQQQQQQRRTRSQTQLQGVAEDELNFHSLIQQERSEEIGRIHSAVQEVNAIFHQLGSLVREQGDEIDTIDNNISGLSGNLQRANEQLGKAERSQRQRNRCGLVALVMMVVVVLIVILAVIG</sequence>
<keyword evidence="7" id="KW-1185">Reference proteome</keyword>
<dbReference type="GO" id="GO:0000149">
    <property type="term" value="F:SNARE binding"/>
    <property type="evidence" value="ECO:0007669"/>
    <property type="project" value="TreeGrafter"/>
</dbReference>
<dbReference type="GO" id="GO:0005484">
    <property type="term" value="F:SNAP receptor activity"/>
    <property type="evidence" value="ECO:0007669"/>
    <property type="project" value="InterPro"/>
</dbReference>
<dbReference type="PANTHER" id="PTHR19957:SF295">
    <property type="entry name" value="SYNTAXIN VAM3"/>
    <property type="match status" value="1"/>
</dbReference>
<dbReference type="Gene3D" id="1.20.5.110">
    <property type="match status" value="1"/>
</dbReference>
<dbReference type="EMBL" id="LT598480">
    <property type="protein sequence ID" value="SCV03739.1"/>
    <property type="molecule type" value="Genomic_DNA"/>
</dbReference>
<feature type="region of interest" description="Disordered" evidence="3">
    <location>
        <begin position="105"/>
        <end position="127"/>
    </location>
</feature>
<feature type="transmembrane region" description="Helical" evidence="4">
    <location>
        <begin position="251"/>
        <end position="269"/>
    </location>
</feature>
<feature type="compositionally biased region" description="Low complexity" evidence="3">
    <location>
        <begin position="144"/>
        <end position="166"/>
    </location>
</feature>
<dbReference type="InterPro" id="IPR006011">
    <property type="entry name" value="Syntaxin_N"/>
</dbReference>
<proteinExistence type="inferred from homology"/>
<dbReference type="PROSITE" id="PS00914">
    <property type="entry name" value="SYNTAXIN"/>
    <property type="match status" value="1"/>
</dbReference>
<dbReference type="Pfam" id="PF14523">
    <property type="entry name" value="Syntaxin_2"/>
    <property type="match status" value="1"/>
</dbReference>